<accession>A0A0E9Q175</accession>
<sequence length="38" mass="4520">MFWIPGFSLLLCLKDFLLCFFETCPAWLCFCGPRFCSY</sequence>
<protein>
    <submittedName>
        <fullName evidence="1">Uncharacterized protein</fullName>
    </submittedName>
</protein>
<proteinExistence type="predicted"/>
<organism evidence="1">
    <name type="scientific">Anguilla anguilla</name>
    <name type="common">European freshwater eel</name>
    <name type="synonym">Muraena anguilla</name>
    <dbReference type="NCBI Taxonomy" id="7936"/>
    <lineage>
        <taxon>Eukaryota</taxon>
        <taxon>Metazoa</taxon>
        <taxon>Chordata</taxon>
        <taxon>Craniata</taxon>
        <taxon>Vertebrata</taxon>
        <taxon>Euteleostomi</taxon>
        <taxon>Actinopterygii</taxon>
        <taxon>Neopterygii</taxon>
        <taxon>Teleostei</taxon>
        <taxon>Anguilliformes</taxon>
        <taxon>Anguillidae</taxon>
        <taxon>Anguilla</taxon>
    </lineage>
</organism>
<reference evidence="1" key="1">
    <citation type="submission" date="2014-11" db="EMBL/GenBank/DDBJ databases">
        <authorList>
            <person name="Amaro Gonzalez C."/>
        </authorList>
    </citation>
    <scope>NUCLEOTIDE SEQUENCE</scope>
</reference>
<dbReference type="EMBL" id="GBXM01098714">
    <property type="protein sequence ID" value="JAH09863.1"/>
    <property type="molecule type" value="Transcribed_RNA"/>
</dbReference>
<reference evidence="1" key="2">
    <citation type="journal article" date="2015" name="Fish Shellfish Immunol.">
        <title>Early steps in the European eel (Anguilla anguilla)-Vibrio vulnificus interaction in the gills: Role of the RtxA13 toxin.</title>
        <authorList>
            <person name="Callol A."/>
            <person name="Pajuelo D."/>
            <person name="Ebbesson L."/>
            <person name="Teles M."/>
            <person name="MacKenzie S."/>
            <person name="Amaro C."/>
        </authorList>
    </citation>
    <scope>NUCLEOTIDE SEQUENCE</scope>
</reference>
<dbReference type="AlphaFoldDB" id="A0A0E9Q175"/>
<name>A0A0E9Q175_ANGAN</name>
<evidence type="ECO:0000313" key="1">
    <source>
        <dbReference type="EMBL" id="JAH09863.1"/>
    </source>
</evidence>